<evidence type="ECO:0000256" key="5">
    <source>
        <dbReference type="ARBA" id="ARBA00023136"/>
    </source>
</evidence>
<keyword evidence="9" id="KW-1185">Reference proteome</keyword>
<feature type="compositionally biased region" description="Low complexity" evidence="6">
    <location>
        <begin position="46"/>
        <end position="62"/>
    </location>
</feature>
<keyword evidence="5" id="KW-0472">Membrane</keyword>
<evidence type="ECO:0000256" key="2">
    <source>
        <dbReference type="ARBA" id="ARBA00022475"/>
    </source>
</evidence>
<feature type="region of interest" description="Disordered" evidence="6">
    <location>
        <begin position="365"/>
        <end position="387"/>
    </location>
</feature>
<dbReference type="InterPro" id="IPR051211">
    <property type="entry name" value="PG_lysyltransferase"/>
</dbReference>
<sequence length="531" mass="57201">MAKGSARQFFEQLGDDMVTRFLRNNLQSPSDSLNLVARLSNDGKGPANPTSTSSSSMTAVGSPSANIDRLDLVHPYLAADFSKSQASAISSLATDETPTAKSQGKSEKSPSYYASKSVPRWKTSNVFTLDDFAAVAALQSLFERYGRAAHMGILDKSYRFFLASSANAALYFKVENKVAVVGGDPLCPPELFPAVLAEFRAYRKKHGLSIAFLGASDSLAAQARANGGATLHFADERVLNPLTNPVLLGKTGKRIVTQSRQLLDPRKGGLTVEVYSPGTTNPDPLLQRQLAAIYEAWRADRNRRRCGRPQAFITVYDPFAVPSLMTYIYTRGPDGSPNGFAALRKLGANGGFHLDPCIAAPVPQSVQKGVDDDGHGRHPPPSAPPPRGLTDLLVLSALAFLNRAGISYLSLGYEPLDSLGSLSGMTGVLGSLTRMAYRRVCRSVAVGGKKAYHDKFRPDEEQASRLYIVFPDGTPGLKQAMAVMHVANIRLRRVVIPSSSKSKSKGNGRERDNEPAKGEDSSKNAKEVPQT</sequence>
<feature type="region of interest" description="Disordered" evidence="6">
    <location>
        <begin position="92"/>
        <end position="112"/>
    </location>
</feature>
<evidence type="ECO:0000259" key="7">
    <source>
        <dbReference type="Pfam" id="PF09924"/>
    </source>
</evidence>
<gene>
    <name evidence="8" type="ORF">VTK73DRAFT_7980</name>
</gene>
<dbReference type="PANTHER" id="PTHR34697:SF2">
    <property type="entry name" value="PHOSPHATIDYLGLYCEROL LYSYLTRANSFERASE"/>
    <property type="match status" value="1"/>
</dbReference>
<evidence type="ECO:0000313" key="9">
    <source>
        <dbReference type="Proteomes" id="UP001586593"/>
    </source>
</evidence>
<dbReference type="PANTHER" id="PTHR34697">
    <property type="entry name" value="PHOSPHATIDYLGLYCEROL LYSYLTRANSFERASE"/>
    <property type="match status" value="1"/>
</dbReference>
<name>A0ABR3WB03_9PEZI</name>
<reference evidence="8 9" key="1">
    <citation type="journal article" date="2024" name="Commun. Biol.">
        <title>Comparative genomic analysis of thermophilic fungi reveals convergent evolutionary adaptations and gene losses.</title>
        <authorList>
            <person name="Steindorff A.S."/>
            <person name="Aguilar-Pontes M.V."/>
            <person name="Robinson A.J."/>
            <person name="Andreopoulos B."/>
            <person name="LaButti K."/>
            <person name="Kuo A."/>
            <person name="Mondo S."/>
            <person name="Riley R."/>
            <person name="Otillar R."/>
            <person name="Haridas S."/>
            <person name="Lipzen A."/>
            <person name="Grimwood J."/>
            <person name="Schmutz J."/>
            <person name="Clum A."/>
            <person name="Reid I.D."/>
            <person name="Moisan M.C."/>
            <person name="Butler G."/>
            <person name="Nguyen T.T.M."/>
            <person name="Dewar K."/>
            <person name="Conant G."/>
            <person name="Drula E."/>
            <person name="Henrissat B."/>
            <person name="Hansel C."/>
            <person name="Singer S."/>
            <person name="Hutchinson M.I."/>
            <person name="de Vries R.P."/>
            <person name="Natvig D.O."/>
            <person name="Powell A.J."/>
            <person name="Tsang A."/>
            <person name="Grigoriev I.V."/>
        </authorList>
    </citation>
    <scope>NUCLEOTIDE SEQUENCE [LARGE SCALE GENOMIC DNA]</scope>
    <source>
        <strain evidence="8 9">ATCC 24622</strain>
    </source>
</reference>
<dbReference type="Pfam" id="PF09924">
    <property type="entry name" value="LPG_synthase_C"/>
    <property type="match status" value="1"/>
</dbReference>
<dbReference type="Proteomes" id="UP001586593">
    <property type="component" value="Unassembled WGS sequence"/>
</dbReference>
<protein>
    <recommendedName>
        <fullName evidence="7">Phosphatidylglycerol lysyltransferase C-terminal domain-containing protein</fullName>
    </recommendedName>
</protein>
<keyword evidence="3" id="KW-0812">Transmembrane</keyword>
<keyword evidence="2" id="KW-1003">Cell membrane</keyword>
<evidence type="ECO:0000313" key="8">
    <source>
        <dbReference type="EMBL" id="KAL1857651.1"/>
    </source>
</evidence>
<comment type="subcellular location">
    <subcellularLocation>
        <location evidence="1">Cell membrane</location>
        <topology evidence="1">Multi-pass membrane protein</topology>
    </subcellularLocation>
</comment>
<evidence type="ECO:0000256" key="1">
    <source>
        <dbReference type="ARBA" id="ARBA00004651"/>
    </source>
</evidence>
<keyword evidence="4" id="KW-1133">Transmembrane helix</keyword>
<feature type="compositionally biased region" description="Basic and acidic residues" evidence="6">
    <location>
        <begin position="507"/>
        <end position="531"/>
    </location>
</feature>
<evidence type="ECO:0000256" key="3">
    <source>
        <dbReference type="ARBA" id="ARBA00022692"/>
    </source>
</evidence>
<organism evidence="8 9">
    <name type="scientific">Phialemonium thermophilum</name>
    <dbReference type="NCBI Taxonomy" id="223376"/>
    <lineage>
        <taxon>Eukaryota</taxon>
        <taxon>Fungi</taxon>
        <taxon>Dikarya</taxon>
        <taxon>Ascomycota</taxon>
        <taxon>Pezizomycotina</taxon>
        <taxon>Sordariomycetes</taxon>
        <taxon>Sordariomycetidae</taxon>
        <taxon>Cephalothecales</taxon>
        <taxon>Cephalothecaceae</taxon>
        <taxon>Phialemonium</taxon>
    </lineage>
</organism>
<feature type="domain" description="Phosphatidylglycerol lysyltransferase C-terminal" evidence="7">
    <location>
        <begin position="147"/>
        <end position="351"/>
    </location>
</feature>
<accession>A0ABR3WB03</accession>
<proteinExistence type="predicted"/>
<feature type="compositionally biased region" description="Polar residues" evidence="6">
    <location>
        <begin position="92"/>
        <end position="103"/>
    </location>
</feature>
<feature type="region of interest" description="Disordered" evidence="6">
    <location>
        <begin position="497"/>
        <end position="531"/>
    </location>
</feature>
<evidence type="ECO:0000256" key="6">
    <source>
        <dbReference type="SAM" id="MobiDB-lite"/>
    </source>
</evidence>
<evidence type="ECO:0000256" key="4">
    <source>
        <dbReference type="ARBA" id="ARBA00022989"/>
    </source>
</evidence>
<comment type="caution">
    <text evidence="8">The sequence shown here is derived from an EMBL/GenBank/DDBJ whole genome shotgun (WGS) entry which is preliminary data.</text>
</comment>
<feature type="region of interest" description="Disordered" evidence="6">
    <location>
        <begin position="32"/>
        <end position="62"/>
    </location>
</feature>
<dbReference type="EMBL" id="JAZHXJ010000545">
    <property type="protein sequence ID" value="KAL1857651.1"/>
    <property type="molecule type" value="Genomic_DNA"/>
</dbReference>
<dbReference type="InterPro" id="IPR024320">
    <property type="entry name" value="LPG_synthase_C"/>
</dbReference>